<dbReference type="RefSeq" id="WP_115279739.1">
    <property type="nucleotide sequence ID" value="NZ_AP022600.1"/>
</dbReference>
<sequence length="189" mass="21263">MWIFTVIATASGLGGLALGIRNYWLLRYKPVHERQTQLQTNLKKTLRLVNQHHFRVAVQQLEANQMPSQGGKEQLENLMEMLRPHVNDYIAPTPEQIAAYIATVQAAVVEWNNVLQPPGSDHIFVDGDADGRARLLAQLKRVYNDTNCIVDGITTIEKKPLGTRKQQKLFKALDANQSQPALPSQVVMK</sequence>
<reference evidence="1 2" key="1">
    <citation type="submission" date="2018-06" db="EMBL/GenBank/DDBJ databases">
        <authorList>
            <consortium name="Pathogen Informatics"/>
            <person name="Doyle S."/>
        </authorList>
    </citation>
    <scope>NUCLEOTIDE SEQUENCE [LARGE SCALE GENOMIC DNA]</scope>
    <source>
        <strain evidence="1 2">NCTC10821</strain>
    </source>
</reference>
<protein>
    <submittedName>
        <fullName evidence="1">Uncharacterized protein</fullName>
    </submittedName>
</protein>
<dbReference type="OrthoDB" id="4762555at2"/>
<name>A0A378TLZ6_9MYCO</name>
<accession>A0A378TLZ6</accession>
<organism evidence="1 2">
    <name type="scientific">Mycolicibacterium tokaiense</name>
    <dbReference type="NCBI Taxonomy" id="39695"/>
    <lineage>
        <taxon>Bacteria</taxon>
        <taxon>Bacillati</taxon>
        <taxon>Actinomycetota</taxon>
        <taxon>Actinomycetes</taxon>
        <taxon>Mycobacteriales</taxon>
        <taxon>Mycobacteriaceae</taxon>
        <taxon>Mycolicibacterium</taxon>
    </lineage>
</organism>
<dbReference type="AlphaFoldDB" id="A0A378TLZ6"/>
<dbReference type="EMBL" id="UGQT01000001">
    <property type="protein sequence ID" value="STZ60636.1"/>
    <property type="molecule type" value="Genomic_DNA"/>
</dbReference>
<evidence type="ECO:0000313" key="1">
    <source>
        <dbReference type="EMBL" id="STZ60636.1"/>
    </source>
</evidence>
<dbReference type="Proteomes" id="UP000254978">
    <property type="component" value="Unassembled WGS sequence"/>
</dbReference>
<keyword evidence="2" id="KW-1185">Reference proteome</keyword>
<proteinExistence type="predicted"/>
<gene>
    <name evidence="1" type="ORF">NCTC10821_04179</name>
</gene>
<evidence type="ECO:0000313" key="2">
    <source>
        <dbReference type="Proteomes" id="UP000254978"/>
    </source>
</evidence>